<dbReference type="EMBL" id="VEPZ02001780">
    <property type="protein sequence ID" value="KAE8655408.1"/>
    <property type="molecule type" value="Genomic_DNA"/>
</dbReference>
<gene>
    <name evidence="8" type="ORF">F3Y22_tig00117028pilonHSYRG00041</name>
</gene>
<keyword evidence="3 7" id="KW-0812">Transmembrane</keyword>
<reference evidence="8" key="1">
    <citation type="submission" date="2019-09" db="EMBL/GenBank/DDBJ databases">
        <title>Draft genome information of white flower Hibiscus syriacus.</title>
        <authorList>
            <person name="Kim Y.-M."/>
        </authorList>
    </citation>
    <scope>NUCLEOTIDE SEQUENCE [LARGE SCALE GENOMIC DNA]</scope>
    <source>
        <strain evidence="8">YM2019G1</strain>
    </source>
</reference>
<feature type="transmembrane region" description="Helical" evidence="7">
    <location>
        <begin position="119"/>
        <end position="139"/>
    </location>
</feature>
<evidence type="ECO:0000256" key="5">
    <source>
        <dbReference type="ARBA" id="ARBA00023136"/>
    </source>
</evidence>
<dbReference type="GO" id="GO:0015112">
    <property type="term" value="F:nitrate transmembrane transporter activity"/>
    <property type="evidence" value="ECO:0007669"/>
    <property type="project" value="InterPro"/>
</dbReference>
<dbReference type="GO" id="GO:0016020">
    <property type="term" value="C:membrane"/>
    <property type="evidence" value="ECO:0007669"/>
    <property type="project" value="UniProtKB-SubCell"/>
</dbReference>
<comment type="similarity">
    <text evidence="2">Belongs to the major facilitator superfamily. Nitrate/nitrite porter (TC 2.A.1.8) family.</text>
</comment>
<evidence type="ECO:0000313" key="8">
    <source>
        <dbReference type="EMBL" id="KAE8655408.1"/>
    </source>
</evidence>
<evidence type="ECO:0000256" key="6">
    <source>
        <dbReference type="SAM" id="MobiDB-lite"/>
    </source>
</evidence>
<dbReference type="AlphaFoldDB" id="A0A6A2WCE5"/>
<feature type="transmembrane region" description="Helical" evidence="7">
    <location>
        <begin position="145"/>
        <end position="164"/>
    </location>
</feature>
<protein>
    <submittedName>
        <fullName evidence="8">High-affinity nitrate transporter 2.1</fullName>
    </submittedName>
</protein>
<evidence type="ECO:0000256" key="1">
    <source>
        <dbReference type="ARBA" id="ARBA00004141"/>
    </source>
</evidence>
<accession>A0A6A2WCE5</accession>
<name>A0A6A2WCE5_HIBSY</name>
<dbReference type="PANTHER" id="PTHR23515">
    <property type="entry name" value="HIGH-AFFINITY NITRATE TRANSPORTER 2.3"/>
    <property type="match status" value="1"/>
</dbReference>
<keyword evidence="5 7" id="KW-0472">Membrane</keyword>
<dbReference type="InterPro" id="IPR011701">
    <property type="entry name" value="MFS"/>
</dbReference>
<proteinExistence type="inferred from homology"/>
<dbReference type="Pfam" id="PF07690">
    <property type="entry name" value="MFS_1"/>
    <property type="match status" value="1"/>
</dbReference>
<evidence type="ECO:0000313" key="9">
    <source>
        <dbReference type="Proteomes" id="UP000436088"/>
    </source>
</evidence>
<feature type="transmembrane region" description="Helical" evidence="7">
    <location>
        <begin position="176"/>
        <end position="196"/>
    </location>
</feature>
<evidence type="ECO:0000256" key="4">
    <source>
        <dbReference type="ARBA" id="ARBA00022989"/>
    </source>
</evidence>
<keyword evidence="4 7" id="KW-1133">Transmembrane helix</keyword>
<feature type="region of interest" description="Disordered" evidence="6">
    <location>
        <begin position="315"/>
        <end position="357"/>
    </location>
</feature>
<evidence type="ECO:0000256" key="7">
    <source>
        <dbReference type="SAM" id="Phobius"/>
    </source>
</evidence>
<keyword evidence="9" id="KW-1185">Reference proteome</keyword>
<dbReference type="Proteomes" id="UP000436088">
    <property type="component" value="Unassembled WGS sequence"/>
</dbReference>
<sequence>MESLEGNPLLPCQLLHQWSRLIQPLISTCLWILSTKPKSSRLKLFSLANPHLRTFHLSWISFFTCFVSTSAAAPLVPIICDNLDLKKQDIGNAGVASVSGSIFSRLVMGAVCDLLGPRYGCAFLIMLSAPTVFCMSFVADAGGYIAVRFMIGFSLATFVSCQYWMSTMFNSKIIGFVNGTAAGWGNMGGGATQLLMPLVYEIIRRVGPTPFTAWRIAFFIPGSLHVIMGILVLTLGQDMPDGNLSSLQKKGNVAKDKFGKASLRSYLIPRPGFLSFMDTTNILLNLKLFHSNSMFLPPSKDVNKSTKEHYYSLEYNEDEKKRGMHSSSLKFAENSRSERGKRLDSAPTPPNTTPSHV</sequence>
<feature type="transmembrane region" description="Helical" evidence="7">
    <location>
        <begin position="54"/>
        <end position="78"/>
    </location>
</feature>
<feature type="compositionally biased region" description="Basic and acidic residues" evidence="6">
    <location>
        <begin position="333"/>
        <end position="344"/>
    </location>
</feature>
<comment type="subcellular location">
    <subcellularLocation>
        <location evidence="1">Membrane</location>
        <topology evidence="1">Multi-pass membrane protein</topology>
    </subcellularLocation>
</comment>
<evidence type="ECO:0000256" key="3">
    <source>
        <dbReference type="ARBA" id="ARBA00022692"/>
    </source>
</evidence>
<feature type="transmembrane region" description="Helical" evidence="7">
    <location>
        <begin position="216"/>
        <end position="236"/>
    </location>
</feature>
<dbReference type="FunFam" id="1.20.1250.20:FF:000048">
    <property type="entry name" value="High affinity nitrate transporter"/>
    <property type="match status" value="1"/>
</dbReference>
<comment type="caution">
    <text evidence="8">The sequence shown here is derived from an EMBL/GenBank/DDBJ whole genome shotgun (WGS) entry which is preliminary data.</text>
</comment>
<dbReference type="InterPro" id="IPR044772">
    <property type="entry name" value="NO3_transporter"/>
</dbReference>
<evidence type="ECO:0000256" key="2">
    <source>
        <dbReference type="ARBA" id="ARBA00008432"/>
    </source>
</evidence>
<dbReference type="Gene3D" id="1.20.1250.20">
    <property type="entry name" value="MFS general substrate transporter like domains"/>
    <property type="match status" value="1"/>
</dbReference>
<dbReference type="InterPro" id="IPR036259">
    <property type="entry name" value="MFS_trans_sf"/>
</dbReference>
<organism evidence="8 9">
    <name type="scientific">Hibiscus syriacus</name>
    <name type="common">Rose of Sharon</name>
    <dbReference type="NCBI Taxonomy" id="106335"/>
    <lineage>
        <taxon>Eukaryota</taxon>
        <taxon>Viridiplantae</taxon>
        <taxon>Streptophyta</taxon>
        <taxon>Embryophyta</taxon>
        <taxon>Tracheophyta</taxon>
        <taxon>Spermatophyta</taxon>
        <taxon>Magnoliopsida</taxon>
        <taxon>eudicotyledons</taxon>
        <taxon>Gunneridae</taxon>
        <taxon>Pentapetalae</taxon>
        <taxon>rosids</taxon>
        <taxon>malvids</taxon>
        <taxon>Malvales</taxon>
        <taxon>Malvaceae</taxon>
        <taxon>Malvoideae</taxon>
        <taxon>Hibiscus</taxon>
    </lineage>
</organism>
<dbReference type="SUPFAM" id="SSF103473">
    <property type="entry name" value="MFS general substrate transporter"/>
    <property type="match status" value="1"/>
</dbReference>
<feature type="compositionally biased region" description="Pro residues" evidence="6">
    <location>
        <begin position="347"/>
        <end position="357"/>
    </location>
</feature>